<proteinExistence type="predicted"/>
<dbReference type="Proteomes" id="UP000827892">
    <property type="component" value="Chromosome X"/>
</dbReference>
<evidence type="ECO:0000256" key="1">
    <source>
        <dbReference type="PIRSR" id="PIRSR605301-1"/>
    </source>
</evidence>
<gene>
    <name evidence="3" type="ORF">L3Y34_013077</name>
</gene>
<sequence length="357" mass="39601">MGHPTEKATNISAEDFSSSDPITPSGPHHQQSASEPGRVSSSTSSAQTPSHSHHHNQKGILNRLPDYFRDTVDWFIGRSRRSKERTATTATTGTAVANAAERMSKRVASASLAIRPQTKSSDLMCVCDSIDGNTITKFTNLPFGIEKREWIAHNVLGLFEHVNALCGTLTEVCTLQSCPHMSFPGTSKAIYQDERGKRQVYPAMQYIDCVITQCETMSRQEEIFPTKYGNKFNDNFEPAVKKMLAHLFHCMGHMYQNHWDVLGALQLRPQCAMVFAHIAEIGRIFNLLDTKEQDIVEDLVIELRPILPVLTQTLSLDHGDLPHDADRAIRVPSSKSGSWGGYPSPAVLSCKAYAQTC</sequence>
<evidence type="ECO:0008006" key="5">
    <source>
        <dbReference type="Google" id="ProtNLM"/>
    </source>
</evidence>
<feature type="binding site" evidence="1">
    <location>
        <position position="178"/>
    </location>
    <ligand>
        <name>Zn(2+)</name>
        <dbReference type="ChEBI" id="CHEBI:29105"/>
    </ligand>
</feature>
<dbReference type="Pfam" id="PF03637">
    <property type="entry name" value="Mob1_phocein"/>
    <property type="match status" value="1"/>
</dbReference>
<feature type="compositionally biased region" description="Polar residues" evidence="2">
    <location>
        <begin position="7"/>
        <end position="34"/>
    </location>
</feature>
<dbReference type="SMART" id="SM01388">
    <property type="entry name" value="Mob1_phocein"/>
    <property type="match status" value="1"/>
</dbReference>
<dbReference type="EMBL" id="CP090896">
    <property type="protein sequence ID" value="ULT84189.1"/>
    <property type="molecule type" value="Genomic_DNA"/>
</dbReference>
<dbReference type="InterPro" id="IPR005301">
    <property type="entry name" value="MOB_kinase_act_fam"/>
</dbReference>
<accession>A0AAE8ZT56</accession>
<dbReference type="InterPro" id="IPR036703">
    <property type="entry name" value="MOB_kinase_act_sf"/>
</dbReference>
<feature type="binding site" evidence="1">
    <location>
        <position position="258"/>
    </location>
    <ligand>
        <name>Zn(2+)</name>
        <dbReference type="ChEBI" id="CHEBI:29105"/>
    </ligand>
</feature>
<keyword evidence="1" id="KW-0862">Zinc</keyword>
<dbReference type="AlphaFoldDB" id="A0AAE8ZT56"/>
<feature type="binding site" evidence="1">
    <location>
        <position position="253"/>
    </location>
    <ligand>
        <name>Zn(2+)</name>
        <dbReference type="ChEBI" id="CHEBI:29105"/>
    </ligand>
</feature>
<feature type="compositionally biased region" description="Low complexity" evidence="2">
    <location>
        <begin position="40"/>
        <end position="50"/>
    </location>
</feature>
<protein>
    <recommendedName>
        <fullName evidence="5">Mps One Binder (Mats/MOB1) homolog</fullName>
    </recommendedName>
</protein>
<dbReference type="OMA" id="ITQCETM"/>
<organism evidence="3 4">
    <name type="scientific">Caenorhabditis briggsae</name>
    <dbReference type="NCBI Taxonomy" id="6238"/>
    <lineage>
        <taxon>Eukaryota</taxon>
        <taxon>Metazoa</taxon>
        <taxon>Ecdysozoa</taxon>
        <taxon>Nematoda</taxon>
        <taxon>Chromadorea</taxon>
        <taxon>Rhabditida</taxon>
        <taxon>Rhabditina</taxon>
        <taxon>Rhabditomorpha</taxon>
        <taxon>Rhabditoidea</taxon>
        <taxon>Rhabditidae</taxon>
        <taxon>Peloderinae</taxon>
        <taxon>Caenorhabditis</taxon>
    </lineage>
</organism>
<evidence type="ECO:0000313" key="3">
    <source>
        <dbReference type="EMBL" id="ULT84189.1"/>
    </source>
</evidence>
<dbReference type="PANTHER" id="PTHR22599">
    <property type="entry name" value="MPS ONE BINDER KINASE ACTIVATOR-LIKE MOB"/>
    <property type="match status" value="1"/>
</dbReference>
<dbReference type="Gene3D" id="1.20.140.30">
    <property type="entry name" value="MOB kinase activator"/>
    <property type="match status" value="1"/>
</dbReference>
<feature type="binding site" evidence="1">
    <location>
        <position position="173"/>
    </location>
    <ligand>
        <name>Zn(2+)</name>
        <dbReference type="ChEBI" id="CHEBI:29105"/>
    </ligand>
</feature>
<evidence type="ECO:0000313" key="4">
    <source>
        <dbReference type="Proteomes" id="UP000827892"/>
    </source>
</evidence>
<reference evidence="3 4" key="1">
    <citation type="submission" date="2022-05" db="EMBL/GenBank/DDBJ databases">
        <title>Chromosome-level reference genomes for two strains of Caenorhabditis briggsae: an improved platform for comparative genomics.</title>
        <authorList>
            <person name="Stevens L."/>
            <person name="Andersen E.C."/>
        </authorList>
    </citation>
    <scope>NUCLEOTIDE SEQUENCE [LARGE SCALE GENOMIC DNA]</scope>
    <source>
        <strain evidence="3">QX1410_ONT</strain>
        <tissue evidence="3">Whole-organism</tissue>
    </source>
</reference>
<feature type="region of interest" description="Disordered" evidence="2">
    <location>
        <begin position="1"/>
        <end position="62"/>
    </location>
</feature>
<name>A0AAE8ZT56_CAEBR</name>
<evidence type="ECO:0000256" key="2">
    <source>
        <dbReference type="SAM" id="MobiDB-lite"/>
    </source>
</evidence>
<keyword evidence="1" id="KW-0479">Metal-binding</keyword>
<dbReference type="SUPFAM" id="SSF101152">
    <property type="entry name" value="Mob1/phocein"/>
    <property type="match status" value="1"/>
</dbReference>